<feature type="compositionally biased region" description="Basic and acidic residues" evidence="3">
    <location>
        <begin position="953"/>
        <end position="968"/>
    </location>
</feature>
<dbReference type="EC" id="5.2.1.8" evidence="1"/>
<keyword evidence="2" id="KW-0175">Coiled coil</keyword>
<feature type="region of interest" description="Disordered" evidence="3">
    <location>
        <begin position="285"/>
        <end position="360"/>
    </location>
</feature>
<evidence type="ECO:0000256" key="2">
    <source>
        <dbReference type="SAM" id="Coils"/>
    </source>
</evidence>
<evidence type="ECO:0000259" key="4">
    <source>
        <dbReference type="PROSITE" id="PS50059"/>
    </source>
</evidence>
<reference evidence="5" key="1">
    <citation type="journal article" date="2017" name="Front. Cell. Infect. Microbiol.">
        <title>The Distinct Transcriptional Response of the Midgut of Amblyomma sculptum and Amblyomma aureolatum Ticks to Rickettsia rickettsii Correlates to Their Differences in Susceptibility to Infection.</title>
        <authorList>
            <person name="Martins L.A."/>
            <person name="Galletti M.F.B.M."/>
            <person name="Ribeiro J.M."/>
            <person name="Fujita A."/>
            <person name="Costa F.B."/>
            <person name="Labruna M.B."/>
            <person name="Daffre S."/>
            <person name="Fogaca A.C."/>
        </authorList>
    </citation>
    <scope>NUCLEOTIDE SEQUENCE</scope>
</reference>
<dbReference type="PANTHER" id="PTHR44927">
    <property type="entry name" value="FK506-BINDING PROTEIN 15"/>
    <property type="match status" value="1"/>
</dbReference>
<feature type="compositionally biased region" description="Low complexity" evidence="3">
    <location>
        <begin position="886"/>
        <end position="916"/>
    </location>
</feature>
<dbReference type="Pfam" id="PF23649">
    <property type="entry name" value="FKBP15"/>
    <property type="match status" value="1"/>
</dbReference>
<name>A0A1E1XF74_9ACAR</name>
<sequence>MLFANDDDDADFNVQPGSSKLASLFSDNEAAKAGNSSLTYTPPKQPSVGKTSDKQSSSSGTLSLLHAAAVQAFKYEGKKPSNLGRLGIAVLGDHEKRTYKLILYKEKQQQVAVAAINAQFVIRLLGNNFLSFADEKRCNWSVKFDSEEAVISFAKQAVIAKALSLGGSLAELNYYMCQDLVVPGEGEGDSLVHGSSAVIKYTAWLLTSEHSLKKVFDTSDSDEPQKIKIGRGKQVKGLEEGLLGCKKNSRRLLIVPPSYGYGSKGLGTTIPPNSVLVYDVSVSSVSKPKSTKDSTPRSSTPVSVAAGDADKKEARSFSHGSADESARSRAPSAPPDWPLQQPATAPSLAPVAAASGGESDKARLLSRMAKMGAQMLPMPGAVAAQPSSDSEVEDERPPSVQHVPTTVPLPQPAVREGSPKPVVKPRSFSQQSSGDTVSQPTPIQPALQPMVSAYTPGLPPAASAMPAAQHMALYQAQTQLAGALAGYPYQQHGILLPPPHAYPAAPVATSVSTALDAQLPVLLSEARSQNTEVRLNISKLTDKVDYIIGKLDTLKSQPPSAPPLSSYMDSEALLHNIQRIVQENVKLKNESNEKNNKIQALNEKICDLLQRNQRLMEESNTMFEQRSDTLHSSAAHSQARVLAIEAEKTEVSEQLSQTLSELSLLKAELSERQHKESQAQKELGELQSALEGNKNMLKSLEDNLKEAEREKQDLENQIEGYKDAFSAKENAAHSSEQIAQLEESISSHWKSVCDTETKKLNARISALEAEKETLLARVMELDSKCRELATSGEKQRQVYEDKMQQLQQKNQALSTGTASAPVAFDFEAELKKIMNALFKLLQREFSHEETYTSKEARGIVLNSIRDYTTAVLERRQASSALGNGVSRASPTSTSSNSSTASPSAAIAEAIASQPQQSGGGAGKQEEKHQNMQGSPETQPAVEKLSPSPPSGPSHHDECAEPAPEDSHAEASSAEVAQTGKAGEPGLPQEAQVVALTGDEKKAADSVKEGASGDAETSSPSSESKREAEPQAESKNVQPPDWSWKPQPPPPPLFDEYEDDDWLK</sequence>
<proteinExistence type="evidence at transcript level"/>
<dbReference type="PROSITE" id="PS50059">
    <property type="entry name" value="FKBP_PPIASE"/>
    <property type="match status" value="1"/>
</dbReference>
<feature type="compositionally biased region" description="Basic and acidic residues" evidence="3">
    <location>
        <begin position="997"/>
        <end position="1007"/>
    </location>
</feature>
<comment type="catalytic activity">
    <reaction evidence="1">
        <text>[protein]-peptidylproline (omega=180) = [protein]-peptidylproline (omega=0)</text>
        <dbReference type="Rhea" id="RHEA:16237"/>
        <dbReference type="Rhea" id="RHEA-COMP:10747"/>
        <dbReference type="Rhea" id="RHEA-COMP:10748"/>
        <dbReference type="ChEBI" id="CHEBI:83833"/>
        <dbReference type="ChEBI" id="CHEBI:83834"/>
        <dbReference type="EC" id="5.2.1.8"/>
    </reaction>
</comment>
<dbReference type="InterPro" id="IPR001179">
    <property type="entry name" value="PPIase_FKBP_dom"/>
</dbReference>
<dbReference type="InterPro" id="IPR056598">
    <property type="entry name" value="FKBP-15_dom"/>
</dbReference>
<evidence type="ECO:0000256" key="1">
    <source>
        <dbReference type="PROSITE-ProRule" id="PRU00277"/>
    </source>
</evidence>
<feature type="region of interest" description="Disordered" evidence="3">
    <location>
        <begin position="879"/>
        <end position="1063"/>
    </location>
</feature>
<feature type="coiled-coil region" evidence="2">
    <location>
        <begin position="757"/>
        <end position="816"/>
    </location>
</feature>
<dbReference type="AlphaFoldDB" id="A0A1E1XF74"/>
<feature type="compositionally biased region" description="Basic and acidic residues" evidence="3">
    <location>
        <begin position="308"/>
        <end position="327"/>
    </location>
</feature>
<accession>A0A1E1XF74</accession>
<dbReference type="PANTHER" id="PTHR44927:SF1">
    <property type="entry name" value="FK506-BINDING PROTEIN 15"/>
    <property type="match status" value="1"/>
</dbReference>
<dbReference type="GO" id="GO:0003755">
    <property type="term" value="F:peptidyl-prolyl cis-trans isomerase activity"/>
    <property type="evidence" value="ECO:0007669"/>
    <property type="project" value="UniProtKB-KW"/>
</dbReference>
<dbReference type="Pfam" id="PF00254">
    <property type="entry name" value="FKBP_C"/>
    <property type="match status" value="1"/>
</dbReference>
<keyword evidence="1" id="KW-0697">Rotamase</keyword>
<evidence type="ECO:0000256" key="3">
    <source>
        <dbReference type="SAM" id="MobiDB-lite"/>
    </source>
</evidence>
<feature type="compositionally biased region" description="Polar residues" evidence="3">
    <location>
        <begin position="34"/>
        <end position="57"/>
    </location>
</feature>
<feature type="coiled-coil region" evidence="2">
    <location>
        <begin position="652"/>
        <end position="731"/>
    </location>
</feature>
<protein>
    <recommendedName>
        <fullName evidence="1">peptidylprolyl isomerase</fullName>
        <ecNumber evidence="1">5.2.1.8</ecNumber>
    </recommendedName>
</protein>
<dbReference type="SUPFAM" id="SSF54534">
    <property type="entry name" value="FKBP-like"/>
    <property type="match status" value="1"/>
</dbReference>
<feature type="compositionally biased region" description="Low complexity" evidence="3">
    <location>
        <begin position="342"/>
        <end position="354"/>
    </location>
</feature>
<feature type="region of interest" description="Disordered" evidence="3">
    <location>
        <begin position="33"/>
        <end position="57"/>
    </location>
</feature>
<keyword evidence="1 5" id="KW-0413">Isomerase</keyword>
<feature type="coiled-coil region" evidence="2">
    <location>
        <begin position="570"/>
        <end position="604"/>
    </location>
</feature>
<evidence type="ECO:0000313" key="5">
    <source>
        <dbReference type="EMBL" id="JAT97848.1"/>
    </source>
</evidence>
<dbReference type="InterPro" id="IPR046357">
    <property type="entry name" value="PPIase_dom_sf"/>
</dbReference>
<feature type="compositionally biased region" description="Acidic residues" evidence="3">
    <location>
        <begin position="1054"/>
        <end position="1063"/>
    </location>
</feature>
<feature type="compositionally biased region" description="Polar residues" evidence="3">
    <location>
        <begin position="427"/>
        <end position="441"/>
    </location>
</feature>
<dbReference type="Gene3D" id="3.10.50.40">
    <property type="match status" value="1"/>
</dbReference>
<dbReference type="Gene3D" id="1.10.287.1490">
    <property type="match status" value="1"/>
</dbReference>
<dbReference type="EMBL" id="GFAC01001340">
    <property type="protein sequence ID" value="JAT97848.1"/>
    <property type="molecule type" value="mRNA"/>
</dbReference>
<organism evidence="5">
    <name type="scientific">Amblyomma aureolatum</name>
    <dbReference type="NCBI Taxonomy" id="187763"/>
    <lineage>
        <taxon>Eukaryota</taxon>
        <taxon>Metazoa</taxon>
        <taxon>Ecdysozoa</taxon>
        <taxon>Arthropoda</taxon>
        <taxon>Chelicerata</taxon>
        <taxon>Arachnida</taxon>
        <taxon>Acari</taxon>
        <taxon>Parasitiformes</taxon>
        <taxon>Ixodida</taxon>
        <taxon>Ixodoidea</taxon>
        <taxon>Ixodidae</taxon>
        <taxon>Amblyomminae</taxon>
        <taxon>Amblyomma</taxon>
    </lineage>
</organism>
<feature type="region of interest" description="Disordered" evidence="3">
    <location>
        <begin position="380"/>
        <end position="443"/>
    </location>
</feature>
<feature type="domain" description="PPIase FKBP-type" evidence="4">
    <location>
        <begin position="194"/>
        <end position="286"/>
    </location>
</feature>